<dbReference type="InterPro" id="IPR019080">
    <property type="entry name" value="YqaJ_viral_recombinase"/>
</dbReference>
<dbReference type="CDD" id="cd22343">
    <property type="entry name" value="PDDEXK_lambda_exonuclease-like"/>
    <property type="match status" value="1"/>
</dbReference>
<protein>
    <submittedName>
        <fullName evidence="2">YqaJ domain-containing protein</fullName>
    </submittedName>
</protein>
<dbReference type="PANTHER" id="PTHR39953">
    <property type="entry name" value="RE54151P"/>
    <property type="match status" value="1"/>
</dbReference>
<evidence type="ECO:0000313" key="3">
    <source>
        <dbReference type="Proteomes" id="UP000075920"/>
    </source>
</evidence>
<dbReference type="PANTHER" id="PTHR39953:SF1">
    <property type="entry name" value="RE54151P"/>
    <property type="match status" value="1"/>
</dbReference>
<dbReference type="SUPFAM" id="SSF52980">
    <property type="entry name" value="Restriction endonuclease-like"/>
    <property type="match status" value="1"/>
</dbReference>
<evidence type="ECO:0000313" key="2">
    <source>
        <dbReference type="EnsemblMetazoa" id="AMIN001336-PA"/>
    </source>
</evidence>
<proteinExistence type="predicted"/>
<dbReference type="AlphaFoldDB" id="A0A182VTE5"/>
<reference evidence="2" key="2">
    <citation type="submission" date="2020-05" db="UniProtKB">
        <authorList>
            <consortium name="EnsemblMetazoa"/>
        </authorList>
    </citation>
    <scope>IDENTIFICATION</scope>
    <source>
        <strain evidence="2">MINIMUS1</strain>
    </source>
</reference>
<accession>A0A182VTE5</accession>
<organism evidence="2 3">
    <name type="scientific">Anopheles minimus</name>
    <dbReference type="NCBI Taxonomy" id="112268"/>
    <lineage>
        <taxon>Eukaryota</taxon>
        <taxon>Metazoa</taxon>
        <taxon>Ecdysozoa</taxon>
        <taxon>Arthropoda</taxon>
        <taxon>Hexapoda</taxon>
        <taxon>Insecta</taxon>
        <taxon>Pterygota</taxon>
        <taxon>Neoptera</taxon>
        <taxon>Endopterygota</taxon>
        <taxon>Diptera</taxon>
        <taxon>Nematocera</taxon>
        <taxon>Culicoidea</taxon>
        <taxon>Culicidae</taxon>
        <taxon>Anophelinae</taxon>
        <taxon>Anopheles</taxon>
    </lineage>
</organism>
<dbReference type="Gene3D" id="3.90.320.10">
    <property type="match status" value="1"/>
</dbReference>
<keyword evidence="3" id="KW-1185">Reference proteome</keyword>
<name>A0A182VTE5_9DIPT</name>
<dbReference type="Pfam" id="PF09588">
    <property type="entry name" value="YqaJ"/>
    <property type="match status" value="1"/>
</dbReference>
<dbReference type="VEuPathDB" id="VectorBase:AMIN001336"/>
<dbReference type="GO" id="GO:0006281">
    <property type="term" value="P:DNA repair"/>
    <property type="evidence" value="ECO:0007669"/>
    <property type="project" value="UniProtKB-ARBA"/>
</dbReference>
<sequence>MPSFETDNPCKNIAMVSVKLDNIITNPINMSRRTLTAEINEMMVQNAAKRAGKAGCKKHIIVLQFTGEKQNISSAMCTQCSAAKENCSAILSFMHWIQRQHHQGTTPAKKKRPIGRAEGNAAKKPMFKRECSVVLQRFDVGNHNTAHTTVKTEHVPYTPTKLEQARRLSMVHLIREFEGNDVDQFLAFCNGYMKSQMCKTAALLTFGQADTQLWHELHIGRITGSCVQETARCTTLNRSLTKKIMGASSGFSSAMKSGTALEGHVLNELRKAYPGLQNSGLVLNPKYPWIGVSPDGICEDFVLEIKCPYTAKTPECYVNMSQLGRNYYIQMQLQMHITQRKKALLAVAATNFEETKRITKLWIYYNKKHIDKVMQEAFEYWRGAIFKALLRKRTGKQ</sequence>
<dbReference type="EnsemblMetazoa" id="AMIN001336-RA">
    <property type="protein sequence ID" value="AMIN001336-PA"/>
    <property type="gene ID" value="AMIN001336"/>
</dbReference>
<dbReference type="InterPro" id="IPR011604">
    <property type="entry name" value="PDDEXK-like_dom_sf"/>
</dbReference>
<evidence type="ECO:0000259" key="1">
    <source>
        <dbReference type="Pfam" id="PF09588"/>
    </source>
</evidence>
<dbReference type="InterPro" id="IPR011335">
    <property type="entry name" value="Restrct_endonuc-II-like"/>
</dbReference>
<feature type="domain" description="YqaJ viral recombinase" evidence="1">
    <location>
        <begin position="214"/>
        <end position="340"/>
    </location>
</feature>
<reference evidence="3" key="1">
    <citation type="submission" date="2013-03" db="EMBL/GenBank/DDBJ databases">
        <title>The Genome Sequence of Anopheles minimus MINIMUS1.</title>
        <authorList>
            <consortium name="The Broad Institute Genomics Platform"/>
            <person name="Neafsey D.E."/>
            <person name="Walton C."/>
            <person name="Walker B."/>
            <person name="Young S.K."/>
            <person name="Zeng Q."/>
            <person name="Gargeya S."/>
            <person name="Fitzgerald M."/>
            <person name="Haas B."/>
            <person name="Abouelleil A."/>
            <person name="Allen A.W."/>
            <person name="Alvarado L."/>
            <person name="Arachchi H.M."/>
            <person name="Berlin A.M."/>
            <person name="Chapman S.B."/>
            <person name="Gainer-Dewar J."/>
            <person name="Goldberg J."/>
            <person name="Griggs A."/>
            <person name="Gujja S."/>
            <person name="Hansen M."/>
            <person name="Howarth C."/>
            <person name="Imamovic A."/>
            <person name="Ireland A."/>
            <person name="Larimer J."/>
            <person name="McCowan C."/>
            <person name="Murphy C."/>
            <person name="Pearson M."/>
            <person name="Poon T.W."/>
            <person name="Priest M."/>
            <person name="Roberts A."/>
            <person name="Saif S."/>
            <person name="Shea T."/>
            <person name="Sisk P."/>
            <person name="Sykes S."/>
            <person name="Wortman J."/>
            <person name="Nusbaum C."/>
            <person name="Birren B."/>
        </authorList>
    </citation>
    <scope>NUCLEOTIDE SEQUENCE [LARGE SCALE GENOMIC DNA]</scope>
    <source>
        <strain evidence="3">MINIMUS1</strain>
    </source>
</reference>
<dbReference type="Proteomes" id="UP000075920">
    <property type="component" value="Unassembled WGS sequence"/>
</dbReference>